<proteinExistence type="predicted"/>
<dbReference type="SUPFAM" id="SSF56112">
    <property type="entry name" value="Protein kinase-like (PK-like)"/>
    <property type="match status" value="1"/>
</dbReference>
<accession>A0A7C4JK40</accession>
<dbReference type="GO" id="GO:0005524">
    <property type="term" value="F:ATP binding"/>
    <property type="evidence" value="ECO:0007669"/>
    <property type="project" value="InterPro"/>
</dbReference>
<dbReference type="InterPro" id="IPR000719">
    <property type="entry name" value="Prot_kinase_dom"/>
</dbReference>
<feature type="domain" description="Protein kinase" evidence="1">
    <location>
        <begin position="158"/>
        <end position="468"/>
    </location>
</feature>
<dbReference type="PANTHER" id="PTHR44167:SF24">
    <property type="entry name" value="SERINE_THREONINE-PROTEIN KINASE CHK2"/>
    <property type="match status" value="1"/>
</dbReference>
<dbReference type="PROSITE" id="PS00108">
    <property type="entry name" value="PROTEIN_KINASE_ST"/>
    <property type="match status" value="1"/>
</dbReference>
<dbReference type="InterPro" id="IPR011009">
    <property type="entry name" value="Kinase-like_dom_sf"/>
</dbReference>
<dbReference type="PROSITE" id="PS50011">
    <property type="entry name" value="PROTEIN_KINASE_DOM"/>
    <property type="match status" value="1"/>
</dbReference>
<evidence type="ECO:0000259" key="1">
    <source>
        <dbReference type="PROSITE" id="PS50011"/>
    </source>
</evidence>
<comment type="caution">
    <text evidence="3">The sequence shown here is derived from an EMBL/GenBank/DDBJ whole genome shotgun (WGS) entry which is preliminary data.</text>
</comment>
<protein>
    <recommendedName>
        <fullName evidence="1">Protein kinase domain-containing protein</fullName>
    </recommendedName>
</protein>
<dbReference type="PANTHER" id="PTHR44167">
    <property type="entry name" value="OVARIAN-SPECIFIC SERINE/THREONINE-PROTEIN KINASE LOK-RELATED"/>
    <property type="match status" value="1"/>
</dbReference>
<dbReference type="SMART" id="SM00220">
    <property type="entry name" value="S_TKc"/>
    <property type="match status" value="1"/>
</dbReference>
<gene>
    <name evidence="3" type="ORF">ENU08_06850</name>
    <name evidence="2" type="ORF">ENU41_05275</name>
</gene>
<evidence type="ECO:0000313" key="2">
    <source>
        <dbReference type="EMBL" id="HGQ36072.1"/>
    </source>
</evidence>
<sequence>MFFRICRVIDNVSQYVSEPLVLFSLILAKDKKMIKILNTSSKNVQKIMLETIKTASDSGIIHYRLTINNNVVRVFMVKDVVVASTEEDESGHITGYGVNVLNELPKTFEQDVSVGLLIEEIPFKLLDQTLINLINQCIEEAEKPHIAMWRNKGLYWFKLEELISEKGGYTYVFKAQDTRGDVYVLKILKEDIAANRDFLDIVRGYIQTIAVNSINEEEFAEIVKLKEYNIDILKELYQYKKYVSSIKALIILKDKLDKNNYALYPPTVVEEYASLGDLETYVQNNGIRGLEEAMYIIIRISGATALAHLIDVPHLDIKTRNVLLFGDSQEKYGYVPRLTDFSGALGDTVHGFRIVRLTPGYTDPLALSRGISDFSYDVYSTAMVFSYIISGDIPKHRLILNILLLQNIYGYPIPMEKMKEEEKPLKEFTKKALDMVLQLKAKAISWRDFAQKINEELEPLDPLYMPWLNEIPKSITNILKKALTMRSDTRYKNCIEMWLDLREALIKEDMEKILVK</sequence>
<organism evidence="3">
    <name type="scientific">Ignisphaera aggregans</name>
    <dbReference type="NCBI Taxonomy" id="334771"/>
    <lineage>
        <taxon>Archaea</taxon>
        <taxon>Thermoproteota</taxon>
        <taxon>Thermoprotei</taxon>
        <taxon>Desulfurococcales</taxon>
        <taxon>Desulfurococcaceae</taxon>
        <taxon>Ignisphaera</taxon>
    </lineage>
</organism>
<evidence type="ECO:0000313" key="3">
    <source>
        <dbReference type="EMBL" id="HGQ64944.1"/>
    </source>
</evidence>
<dbReference type="Pfam" id="PF00069">
    <property type="entry name" value="Pkinase"/>
    <property type="match status" value="1"/>
</dbReference>
<dbReference type="GO" id="GO:0004674">
    <property type="term" value="F:protein serine/threonine kinase activity"/>
    <property type="evidence" value="ECO:0007669"/>
    <property type="project" value="TreeGrafter"/>
</dbReference>
<dbReference type="EMBL" id="DTCK01000034">
    <property type="protein sequence ID" value="HGQ36072.1"/>
    <property type="molecule type" value="Genomic_DNA"/>
</dbReference>
<dbReference type="EMBL" id="DTBD01000062">
    <property type="protein sequence ID" value="HGQ64944.1"/>
    <property type="molecule type" value="Genomic_DNA"/>
</dbReference>
<name>A0A7C4JK40_9CREN</name>
<dbReference type="Gene3D" id="1.10.510.10">
    <property type="entry name" value="Transferase(Phosphotransferase) domain 1"/>
    <property type="match status" value="1"/>
</dbReference>
<dbReference type="InterPro" id="IPR008271">
    <property type="entry name" value="Ser/Thr_kinase_AS"/>
</dbReference>
<dbReference type="AlphaFoldDB" id="A0A7C4JK40"/>
<reference evidence="3" key="1">
    <citation type="journal article" date="2020" name="mSystems">
        <title>Genome- and Community-Level Interaction Insights into Carbon Utilization and Element Cycling Functions of Hydrothermarchaeota in Hydrothermal Sediment.</title>
        <authorList>
            <person name="Zhou Z."/>
            <person name="Liu Y."/>
            <person name="Xu W."/>
            <person name="Pan J."/>
            <person name="Luo Z.H."/>
            <person name="Li M."/>
        </authorList>
    </citation>
    <scope>NUCLEOTIDE SEQUENCE [LARGE SCALE GENOMIC DNA]</scope>
    <source>
        <strain evidence="3">SpSt-637</strain>
        <strain evidence="2">SpSt-667</strain>
    </source>
</reference>